<dbReference type="InterPro" id="IPR058899">
    <property type="entry name" value="TGFBR3/Endoglin-like_N"/>
</dbReference>
<evidence type="ECO:0000313" key="6">
    <source>
        <dbReference type="Ensembl" id="ENSDCDP00010011183.1"/>
    </source>
</evidence>
<gene>
    <name evidence="6" type="primary">eng</name>
</gene>
<dbReference type="Proteomes" id="UP000694580">
    <property type="component" value="Chromosome 3"/>
</dbReference>
<reference evidence="6 7" key="1">
    <citation type="submission" date="2020-06" db="EMBL/GenBank/DDBJ databases">
        <authorList>
            <consortium name="Wellcome Sanger Institute Data Sharing"/>
        </authorList>
    </citation>
    <scope>NUCLEOTIDE SEQUENCE [LARGE SCALE GENOMIC DNA]</scope>
</reference>
<evidence type="ECO:0000256" key="3">
    <source>
        <dbReference type="SAM" id="Phobius"/>
    </source>
</evidence>
<protein>
    <recommendedName>
        <fullName evidence="5">TGFBR3/Endoglin-like N-terminal domain-containing protein</fullName>
    </recommendedName>
</protein>
<proteinExistence type="predicted"/>
<feature type="domain" description="TGFBR3/Endoglin-like N-terminal" evidence="5">
    <location>
        <begin position="62"/>
        <end position="181"/>
    </location>
</feature>
<name>A0AAY4AQT1_9TELE</name>
<keyword evidence="4" id="KW-0732">Signal</keyword>
<evidence type="ECO:0000256" key="2">
    <source>
        <dbReference type="SAM" id="MobiDB-lite"/>
    </source>
</evidence>
<evidence type="ECO:0000259" key="5">
    <source>
        <dbReference type="Pfam" id="PF26060"/>
    </source>
</evidence>
<dbReference type="Ensembl" id="ENSDCDT00010011702.1">
    <property type="protein sequence ID" value="ENSDCDP00010011183.1"/>
    <property type="gene ID" value="ENSDCDG00010004937.1"/>
</dbReference>
<feature type="region of interest" description="Disordered" evidence="2">
    <location>
        <begin position="553"/>
        <end position="581"/>
    </location>
</feature>
<dbReference type="Pfam" id="PF26060">
    <property type="entry name" value="TGFBR3_N"/>
    <property type="match status" value="1"/>
</dbReference>
<keyword evidence="3" id="KW-0472">Membrane</keyword>
<dbReference type="AlphaFoldDB" id="A0AAY4AQT1"/>
<organism evidence="6 7">
    <name type="scientific">Denticeps clupeoides</name>
    <name type="common">denticle herring</name>
    <dbReference type="NCBI Taxonomy" id="299321"/>
    <lineage>
        <taxon>Eukaryota</taxon>
        <taxon>Metazoa</taxon>
        <taxon>Chordata</taxon>
        <taxon>Craniata</taxon>
        <taxon>Vertebrata</taxon>
        <taxon>Euteleostomi</taxon>
        <taxon>Actinopterygii</taxon>
        <taxon>Neopterygii</taxon>
        <taxon>Teleostei</taxon>
        <taxon>Clupei</taxon>
        <taxon>Clupeiformes</taxon>
        <taxon>Denticipitoidei</taxon>
        <taxon>Denticipitidae</taxon>
        <taxon>Denticeps</taxon>
    </lineage>
</organism>
<dbReference type="GeneTree" id="ENSGT01010000222537"/>
<keyword evidence="3" id="KW-0812">Transmembrane</keyword>
<accession>A0AAY4AQT1</accession>
<evidence type="ECO:0000256" key="4">
    <source>
        <dbReference type="SAM" id="SignalP"/>
    </source>
</evidence>
<evidence type="ECO:0000313" key="7">
    <source>
        <dbReference type="Proteomes" id="UP000694580"/>
    </source>
</evidence>
<sequence length="581" mass="63671">MDAMHALLPLFVLSVIAATSDGGMSKHAASDSERHTTIWTKWESGTSCQLQDASGSSWISVEGMPPACWSDYVDSDGYEVHIVNVEIKAETTMPMFTINMAGTKPSNLILITNKIWSNAYAHISSNPNITVYIKTNSTLNLPGNHVKVMEEDLPLNPAELLKWTFKKFGGITSYSAVEYTKEAFPHRDGKLYNFECKLLLTDGLYPKLDHSPESSVKSCYHLPLANQAQLHIINIPDDSSIRHVFVQVVPKDTKLCLRGPKDIVWELAELKDSSFLSNNLIKISHLSSTSPVQSTDLQLLPMAEDLQGQALKYFKLNTFTSYSEIHANTIAIKLVIGNNEAATEPTTMVMTTSASPMAPMQMQLYTSPEFRSPLDTSAKILSNKRIYAQISAEFLGDIRITIKVMSCMVNSKGSCPVMREMPFRLEPCISTICPRSTRLSFSLEHLQDLAITSWELNCSVQMCHAPEVCADGGRVKRSLEVIQAYNPAPRHCFDFGLPAVLGIAFGGFLIGVLLIGALWFIKIRTGHPAALRVSSATAHLTACPCCLTKRPPASSNLPTSENSSANASIGSTQSTPTSSMA</sequence>
<evidence type="ECO:0000256" key="1">
    <source>
        <dbReference type="ARBA" id="ARBA00023180"/>
    </source>
</evidence>
<keyword evidence="3" id="KW-1133">Transmembrane helix</keyword>
<feature type="chain" id="PRO_5044237469" description="TGFBR3/Endoglin-like N-terminal domain-containing protein" evidence="4">
    <location>
        <begin position="23"/>
        <end position="581"/>
    </location>
</feature>
<keyword evidence="1" id="KW-0325">Glycoprotein</keyword>
<reference evidence="6" key="3">
    <citation type="submission" date="2025-09" db="UniProtKB">
        <authorList>
            <consortium name="Ensembl"/>
        </authorList>
    </citation>
    <scope>IDENTIFICATION</scope>
</reference>
<feature type="signal peptide" evidence="4">
    <location>
        <begin position="1"/>
        <end position="22"/>
    </location>
</feature>
<reference evidence="6" key="2">
    <citation type="submission" date="2025-08" db="UniProtKB">
        <authorList>
            <consortium name="Ensembl"/>
        </authorList>
    </citation>
    <scope>IDENTIFICATION</scope>
</reference>
<keyword evidence="7" id="KW-1185">Reference proteome</keyword>
<feature type="transmembrane region" description="Helical" evidence="3">
    <location>
        <begin position="495"/>
        <end position="521"/>
    </location>
</feature>